<name>A0A062VE67_9EURY</name>
<dbReference type="AlphaFoldDB" id="A0A062VE67"/>
<gene>
    <name evidence="1" type="ORF">ANME2D_00533</name>
</gene>
<proteinExistence type="predicted"/>
<comment type="caution">
    <text evidence="1">The sequence shown here is derived from an EMBL/GenBank/DDBJ whole genome shotgun (WGS) entry which is preliminary data.</text>
</comment>
<evidence type="ECO:0000313" key="1">
    <source>
        <dbReference type="EMBL" id="KCZ73465.1"/>
    </source>
</evidence>
<keyword evidence="2" id="KW-1185">Reference proteome</keyword>
<accession>A0A062VE67</accession>
<evidence type="ECO:0000313" key="2">
    <source>
        <dbReference type="Proteomes" id="UP000027153"/>
    </source>
</evidence>
<dbReference type="Proteomes" id="UP000027153">
    <property type="component" value="Unassembled WGS sequence"/>
</dbReference>
<organism evidence="1 2">
    <name type="scientific">Candidatus Methanoperedens nitratireducens</name>
    <dbReference type="NCBI Taxonomy" id="1392998"/>
    <lineage>
        <taxon>Archaea</taxon>
        <taxon>Methanobacteriati</taxon>
        <taxon>Methanobacteriota</taxon>
        <taxon>Stenosarchaea group</taxon>
        <taxon>Methanomicrobia</taxon>
        <taxon>Methanosarcinales</taxon>
        <taxon>ANME-2 cluster</taxon>
        <taxon>Candidatus Methanoperedentaceae</taxon>
        <taxon>Candidatus Methanoperedens</taxon>
    </lineage>
</organism>
<dbReference type="RefSeq" id="WP_048088939.1">
    <property type="nucleotide sequence ID" value="NZ_JMIY01000001.1"/>
</dbReference>
<sequence length="118" mass="13365">MKILSADEAVILLESMSAKDVTPHERAALGMAVRVLMKDRGSGSEAPPPPQTQLKLPKQYAQFWQELQRIYELSDEDMDQIVTEQMIHYLNLMHDELSAVPVIGIDRESIKESMSLKL</sequence>
<protein>
    <submittedName>
        <fullName evidence="1">Uncharacterized protein</fullName>
    </submittedName>
</protein>
<reference evidence="1 2" key="1">
    <citation type="journal article" date="2013" name="Nature">
        <title>Anaerobic oxidation of methane coupled to nitrate reduction in a novel archaeal lineage.</title>
        <authorList>
            <person name="Haroon M.F."/>
            <person name="Hu S."/>
            <person name="Shi Y."/>
            <person name="Imelfort M."/>
            <person name="Keller J."/>
            <person name="Hugenholtz P."/>
            <person name="Yuan Z."/>
            <person name="Tyson G.W."/>
        </authorList>
    </citation>
    <scope>NUCLEOTIDE SEQUENCE [LARGE SCALE GENOMIC DNA]</scope>
    <source>
        <strain evidence="1 2">ANME-2d</strain>
    </source>
</reference>
<dbReference type="EMBL" id="JMIY01000001">
    <property type="protein sequence ID" value="KCZ73465.1"/>
    <property type="molecule type" value="Genomic_DNA"/>
</dbReference>